<dbReference type="EMBL" id="HE575319">
    <property type="protein sequence ID" value="CCC90965.1"/>
    <property type="molecule type" value="Genomic_DNA"/>
</dbReference>
<dbReference type="PANTHER" id="PTHR11075:SF54">
    <property type="entry name" value="LARGE RIBOSOMAL SUBUNIT PROTEIN ML62"/>
    <property type="match status" value="1"/>
</dbReference>
<evidence type="ECO:0000259" key="2">
    <source>
        <dbReference type="Pfam" id="PF00472"/>
    </source>
</evidence>
<evidence type="ECO:0000256" key="1">
    <source>
        <dbReference type="ARBA" id="ARBA00010835"/>
    </source>
</evidence>
<organism evidence="3">
    <name type="scientific">Trypanosoma congolense (strain IL3000)</name>
    <dbReference type="NCBI Taxonomy" id="1068625"/>
    <lineage>
        <taxon>Eukaryota</taxon>
        <taxon>Discoba</taxon>
        <taxon>Euglenozoa</taxon>
        <taxon>Kinetoplastea</taxon>
        <taxon>Metakinetoplastina</taxon>
        <taxon>Trypanosomatida</taxon>
        <taxon>Trypanosomatidae</taxon>
        <taxon>Trypanosoma</taxon>
        <taxon>Nannomonas</taxon>
    </lineage>
</organism>
<dbReference type="PANTHER" id="PTHR11075">
    <property type="entry name" value="PEPTIDE CHAIN RELEASE FACTOR"/>
    <property type="match status" value="1"/>
</dbReference>
<dbReference type="SUPFAM" id="SSF75620">
    <property type="entry name" value="Release factor"/>
    <property type="match status" value="1"/>
</dbReference>
<dbReference type="Gene3D" id="3.30.160.20">
    <property type="match status" value="1"/>
</dbReference>
<evidence type="ECO:0000313" key="3">
    <source>
        <dbReference type="EMBL" id="CCC90965.1"/>
    </source>
</evidence>
<dbReference type="VEuPathDB" id="TriTrypDB:TcIL3000_6_2000"/>
<dbReference type="GO" id="GO:0016150">
    <property type="term" value="F:translation release factor activity, codon nonspecific"/>
    <property type="evidence" value="ECO:0007669"/>
    <property type="project" value="TreeGrafter"/>
</dbReference>
<comment type="similarity">
    <text evidence="1">Belongs to the prokaryotic/mitochondrial release factor family.</text>
</comment>
<dbReference type="InterPro" id="IPR052104">
    <property type="entry name" value="Mito_Release_Factor_mL62"/>
</dbReference>
<dbReference type="AlphaFoldDB" id="G0UNK5"/>
<proteinExistence type="inferred from homology"/>
<dbReference type="GO" id="GO:0005762">
    <property type="term" value="C:mitochondrial large ribosomal subunit"/>
    <property type="evidence" value="ECO:0007669"/>
    <property type="project" value="TreeGrafter"/>
</dbReference>
<dbReference type="GO" id="GO:0070126">
    <property type="term" value="P:mitochondrial translational termination"/>
    <property type="evidence" value="ECO:0007669"/>
    <property type="project" value="TreeGrafter"/>
</dbReference>
<dbReference type="InterPro" id="IPR045853">
    <property type="entry name" value="Pep_chain_release_fac_I_sf"/>
</dbReference>
<accession>G0UNK5</accession>
<feature type="domain" description="Prokaryotic-type class I peptide chain release factors" evidence="2">
    <location>
        <begin position="83"/>
        <end position="194"/>
    </location>
</feature>
<sequence>MNRIGFASLACYLSTTLIASRQGSTGRGINNRNSSSLSSPFGLLRRLFAQKSLIVLGLGVSCRHSRISSFKGDGYYRIERPRDVSIDETWFTMSTARGGGPGGQGSNSSSNKVELRVSMSSLSEHFDEELIGRIKQNEHGKSLTSDMTQLILSSHEHRSLHQNKEECLSRLQAIIHKASWVPPVENPPTKMPSSVVSARKMERRKKSVVKKMRQAARKGQW</sequence>
<dbReference type="Pfam" id="PF00472">
    <property type="entry name" value="RF-1"/>
    <property type="match status" value="1"/>
</dbReference>
<dbReference type="InterPro" id="IPR000352">
    <property type="entry name" value="Pep_chain_release_fac_I"/>
</dbReference>
<dbReference type="GO" id="GO:0004045">
    <property type="term" value="F:peptidyl-tRNA hydrolase activity"/>
    <property type="evidence" value="ECO:0007669"/>
    <property type="project" value="TreeGrafter"/>
</dbReference>
<gene>
    <name evidence="3" type="ORF">TCIL3000_6_2000</name>
</gene>
<name>G0UNK5_TRYCI</name>
<reference evidence="3" key="1">
    <citation type="journal article" date="2012" name="Proc. Natl. Acad. Sci. U.S.A.">
        <title>Antigenic diversity is generated by distinct evolutionary mechanisms in African trypanosome species.</title>
        <authorList>
            <person name="Jackson A.P."/>
            <person name="Berry A."/>
            <person name="Aslett M."/>
            <person name="Allison H.C."/>
            <person name="Burton P."/>
            <person name="Vavrova-Anderson J."/>
            <person name="Brown R."/>
            <person name="Browne H."/>
            <person name="Corton N."/>
            <person name="Hauser H."/>
            <person name="Gamble J."/>
            <person name="Gilderthorp R."/>
            <person name="Marcello L."/>
            <person name="McQuillan J."/>
            <person name="Otto T.D."/>
            <person name="Quail M.A."/>
            <person name="Sanders M.J."/>
            <person name="van Tonder A."/>
            <person name="Ginger M.L."/>
            <person name="Field M.C."/>
            <person name="Barry J.D."/>
            <person name="Hertz-Fowler C."/>
            <person name="Berriman M."/>
        </authorList>
    </citation>
    <scope>NUCLEOTIDE SEQUENCE</scope>
    <source>
        <strain evidence="3">IL3000</strain>
    </source>
</reference>
<protein>
    <submittedName>
        <fullName evidence="3">Uncharacterized protein TCIL3000_6_2000</fullName>
    </submittedName>
</protein>